<dbReference type="PIRSF" id="PIRSF005426">
    <property type="entry name" value="Frp"/>
    <property type="match status" value="1"/>
</dbReference>
<evidence type="ECO:0000313" key="7">
    <source>
        <dbReference type="EMBL" id="HIW11274.1"/>
    </source>
</evidence>
<keyword evidence="4 5" id="KW-0560">Oxidoreductase</keyword>
<dbReference type="InterPro" id="IPR029479">
    <property type="entry name" value="Nitroreductase"/>
</dbReference>
<comment type="caution">
    <text evidence="7">The sequence shown here is derived from an EMBL/GenBank/DDBJ whole genome shotgun (WGS) entry which is preliminary data.</text>
</comment>
<accession>A0A9D1QET8</accession>
<dbReference type="PANTHER" id="PTHR43425:SF2">
    <property type="entry name" value="OXYGEN-INSENSITIVE NADPH NITROREDUCTASE"/>
    <property type="match status" value="1"/>
</dbReference>
<comment type="similarity">
    <text evidence="1 5">Belongs to the flavin oxidoreductase frp family.</text>
</comment>
<dbReference type="SUPFAM" id="SSF55469">
    <property type="entry name" value="FMN-dependent nitroreductase-like"/>
    <property type="match status" value="1"/>
</dbReference>
<evidence type="ECO:0000256" key="3">
    <source>
        <dbReference type="ARBA" id="ARBA00022643"/>
    </source>
</evidence>
<evidence type="ECO:0000256" key="1">
    <source>
        <dbReference type="ARBA" id="ARBA00008366"/>
    </source>
</evidence>
<name>A0A9D1QET8_9BACT</name>
<dbReference type="Pfam" id="PF00881">
    <property type="entry name" value="Nitroreductase"/>
    <property type="match status" value="1"/>
</dbReference>
<dbReference type="InterPro" id="IPR000415">
    <property type="entry name" value="Nitroreductase-like"/>
</dbReference>
<dbReference type="Proteomes" id="UP000823926">
    <property type="component" value="Unassembled WGS sequence"/>
</dbReference>
<keyword evidence="5" id="KW-0521">NADP</keyword>
<dbReference type="PANTHER" id="PTHR43425">
    <property type="entry name" value="OXYGEN-INSENSITIVE NADPH NITROREDUCTASE"/>
    <property type="match status" value="1"/>
</dbReference>
<dbReference type="Gene3D" id="3.40.109.10">
    <property type="entry name" value="NADH Oxidase"/>
    <property type="match status" value="1"/>
</dbReference>
<keyword evidence="3 5" id="KW-0288">FMN</keyword>
<gene>
    <name evidence="7" type="ORF">H9888_07245</name>
</gene>
<dbReference type="GO" id="GO:0016491">
    <property type="term" value="F:oxidoreductase activity"/>
    <property type="evidence" value="ECO:0007669"/>
    <property type="project" value="UniProtKB-UniRule"/>
</dbReference>
<reference evidence="7" key="1">
    <citation type="journal article" date="2021" name="PeerJ">
        <title>Extensive microbial diversity within the chicken gut microbiome revealed by metagenomics and culture.</title>
        <authorList>
            <person name="Gilroy R."/>
            <person name="Ravi A."/>
            <person name="Getino M."/>
            <person name="Pursley I."/>
            <person name="Horton D.L."/>
            <person name="Alikhan N.F."/>
            <person name="Baker D."/>
            <person name="Gharbi K."/>
            <person name="Hall N."/>
            <person name="Watson M."/>
            <person name="Adriaenssens E.M."/>
            <person name="Foster-Nyarko E."/>
            <person name="Jarju S."/>
            <person name="Secka A."/>
            <person name="Antonio M."/>
            <person name="Oren A."/>
            <person name="Chaudhuri R.R."/>
            <person name="La Ragione R."/>
            <person name="Hildebrand F."/>
            <person name="Pallen M.J."/>
        </authorList>
    </citation>
    <scope>NUCLEOTIDE SEQUENCE</scope>
    <source>
        <strain evidence="7">ChiBcec15-1070</strain>
    </source>
</reference>
<evidence type="ECO:0000259" key="6">
    <source>
        <dbReference type="Pfam" id="PF00881"/>
    </source>
</evidence>
<organism evidence="7 8">
    <name type="scientific">Candidatus Rikenella faecigallinarum</name>
    <dbReference type="NCBI Taxonomy" id="2838745"/>
    <lineage>
        <taxon>Bacteria</taxon>
        <taxon>Pseudomonadati</taxon>
        <taxon>Bacteroidota</taxon>
        <taxon>Bacteroidia</taxon>
        <taxon>Bacteroidales</taxon>
        <taxon>Rikenellaceae</taxon>
        <taxon>Rikenella</taxon>
    </lineage>
</organism>
<proteinExistence type="inferred from homology"/>
<feature type="domain" description="Nitroreductase" evidence="6">
    <location>
        <begin position="5"/>
        <end position="162"/>
    </location>
</feature>
<evidence type="ECO:0000313" key="8">
    <source>
        <dbReference type="Proteomes" id="UP000823926"/>
    </source>
</evidence>
<dbReference type="EMBL" id="DXHL01000033">
    <property type="protein sequence ID" value="HIW11274.1"/>
    <property type="molecule type" value="Genomic_DNA"/>
</dbReference>
<evidence type="ECO:0000256" key="4">
    <source>
        <dbReference type="ARBA" id="ARBA00023002"/>
    </source>
</evidence>
<sequence length="260" mass="29259">MIPEILNHRSVRHFQSGRTIPDAVMNELLEAASRASTVGNMQLYSMVVTSCESPVFSELGPCHFNQPAATGAAALVTFCADVHRFSRWCRQRAAEPAYDNLQWFVNAAIDALLASQNFSLEAEAHGLGICYLGTTTYTAADLVRILKLPKGVVPVTTVAVGYPAEPLPPLTDRLPLEGVVHRDTYHDYTAEQIDTLWAEREASEETQKLLRENDLPNLARIFTERRYTQADNLHFSRAYLEVLQEQGFFEFDWTDKPLNR</sequence>
<evidence type="ECO:0000256" key="5">
    <source>
        <dbReference type="PIRNR" id="PIRNR005426"/>
    </source>
</evidence>
<evidence type="ECO:0000256" key="2">
    <source>
        <dbReference type="ARBA" id="ARBA00022630"/>
    </source>
</evidence>
<protein>
    <submittedName>
        <fullName evidence="7">Nitroreductase family protein</fullName>
    </submittedName>
</protein>
<reference evidence="7" key="2">
    <citation type="submission" date="2021-04" db="EMBL/GenBank/DDBJ databases">
        <authorList>
            <person name="Gilroy R."/>
        </authorList>
    </citation>
    <scope>NUCLEOTIDE SEQUENCE</scope>
    <source>
        <strain evidence="7">ChiBcec15-1070</strain>
    </source>
</reference>
<dbReference type="InterPro" id="IPR016446">
    <property type="entry name" value="Flavin_OxRdtase_Frp"/>
</dbReference>
<keyword evidence="2 5" id="KW-0285">Flavoprotein</keyword>
<dbReference type="AlphaFoldDB" id="A0A9D1QET8"/>